<keyword evidence="3" id="KW-1185">Reference proteome</keyword>
<dbReference type="InterPro" id="IPR010905">
    <property type="entry name" value="Glyco_hydro_88"/>
</dbReference>
<dbReference type="RefSeq" id="WP_108605228.1">
    <property type="nucleotide sequence ID" value="NZ_CP026605.1"/>
</dbReference>
<geneLocation type="plasmid" evidence="2">
    <name>unnamed1</name>
</geneLocation>
<protein>
    <recommendedName>
        <fullName evidence="4">Unsaturated rhamnogalacturonyl hydrolase</fullName>
    </recommendedName>
</protein>
<dbReference type="SUPFAM" id="SSF48208">
    <property type="entry name" value="Six-hairpin glycosidases"/>
    <property type="match status" value="1"/>
</dbReference>
<sequence>MIKTKLKFKLQFKQLGYQSSLFFVILFFCCSAYSQHNNKFSYTFSEALIQHYQPNISSLTNKNWSNNNSVILQALARVHLQNNNQKYINYIQRYIDSQLDAQANIIGLSPSLDSIHPGILLLFLYEQSGNANYLYAAKQLRNFLLGDGEQAPAIGKTSNGIYWHKNVDKYKNVVSLSGTFMAYPFLLRYGLITNDSVAINTATQQVRLVSEKTFSPVKKLPWHGWNASKDKVWADPETGLASQHWSRATGWYAMALVDILEILPPSHPDYPTLKHYFIQLAAGLMQYQDSHTGMWFHVLDQVNTQGNYPEFAGTGLIVTALRKGQRIGILGRKAKMVAEKGWLAMQSYITKSKDGLFKVTSVAPGMGIQKDFSAYIAIRPTEIPVQSGKQHFHGYMSLLLAAAEMEMY</sequence>
<dbReference type="PANTHER" id="PTHR33886:SF8">
    <property type="entry name" value="UNSATURATED RHAMNOGALACTURONAN HYDROLASE (EUROFUNG)"/>
    <property type="match status" value="1"/>
</dbReference>
<dbReference type="EMBL" id="CP026605">
    <property type="protein sequence ID" value="AWB69191.1"/>
    <property type="molecule type" value="Genomic_DNA"/>
</dbReference>
<dbReference type="SMR" id="A0A2S0VYA8"/>
<dbReference type="Gene3D" id="1.50.10.10">
    <property type="match status" value="1"/>
</dbReference>
<dbReference type="GO" id="GO:0005975">
    <property type="term" value="P:carbohydrate metabolic process"/>
    <property type="evidence" value="ECO:0007669"/>
    <property type="project" value="InterPro"/>
</dbReference>
<dbReference type="KEGG" id="cate:C2869_22070"/>
<accession>A0A2S0VYA8</accession>
<name>A0A2S0VYA8_9ALTE</name>
<keyword evidence="2" id="KW-0614">Plasmid</keyword>
<dbReference type="Pfam" id="PF07470">
    <property type="entry name" value="Glyco_hydro_88"/>
    <property type="match status" value="1"/>
</dbReference>
<dbReference type="InterPro" id="IPR012341">
    <property type="entry name" value="6hp_glycosidase-like_sf"/>
</dbReference>
<dbReference type="GO" id="GO:0016787">
    <property type="term" value="F:hydrolase activity"/>
    <property type="evidence" value="ECO:0007669"/>
    <property type="project" value="UniProtKB-KW"/>
</dbReference>
<organism evidence="2 3">
    <name type="scientific">Saccharobesus litoralis</name>
    <dbReference type="NCBI Taxonomy" id="2172099"/>
    <lineage>
        <taxon>Bacteria</taxon>
        <taxon>Pseudomonadati</taxon>
        <taxon>Pseudomonadota</taxon>
        <taxon>Gammaproteobacteria</taxon>
        <taxon>Alteromonadales</taxon>
        <taxon>Alteromonadaceae</taxon>
        <taxon>Saccharobesus</taxon>
    </lineage>
</organism>
<dbReference type="PANTHER" id="PTHR33886">
    <property type="entry name" value="UNSATURATED RHAMNOGALACTURONAN HYDROLASE (EUROFUNG)"/>
    <property type="match status" value="1"/>
</dbReference>
<dbReference type="Proteomes" id="UP000244441">
    <property type="component" value="Plasmid unnamed1"/>
</dbReference>
<dbReference type="InterPro" id="IPR052043">
    <property type="entry name" value="PolySaccharide_Degr_Enz"/>
</dbReference>
<evidence type="ECO:0000313" key="3">
    <source>
        <dbReference type="Proteomes" id="UP000244441"/>
    </source>
</evidence>
<evidence type="ECO:0000313" key="2">
    <source>
        <dbReference type="EMBL" id="AWB69191.1"/>
    </source>
</evidence>
<reference evidence="2 3" key="1">
    <citation type="submission" date="2018-01" db="EMBL/GenBank/DDBJ databases">
        <title>Genome sequence of a Cantenovulum-like bacteria.</title>
        <authorList>
            <person name="Tan W.R."/>
            <person name="Lau N.-S."/>
            <person name="Go F."/>
            <person name="Amirul A.-A.A."/>
        </authorList>
    </citation>
    <scope>NUCLEOTIDE SEQUENCE [LARGE SCALE GENOMIC DNA]</scope>
    <source>
        <strain evidence="2 3">CCB-QB4</strain>
        <plasmid evidence="3">Plasmid unnamed1</plasmid>
    </source>
</reference>
<gene>
    <name evidence="2" type="ORF">C2869_22070</name>
</gene>
<evidence type="ECO:0000256" key="1">
    <source>
        <dbReference type="ARBA" id="ARBA00022801"/>
    </source>
</evidence>
<keyword evidence="1" id="KW-0378">Hydrolase</keyword>
<evidence type="ECO:0008006" key="4">
    <source>
        <dbReference type="Google" id="ProtNLM"/>
    </source>
</evidence>
<proteinExistence type="predicted"/>
<dbReference type="OrthoDB" id="6381507at2"/>
<dbReference type="InterPro" id="IPR008928">
    <property type="entry name" value="6-hairpin_glycosidase_sf"/>
</dbReference>
<dbReference type="AlphaFoldDB" id="A0A2S0VYA8"/>